<keyword evidence="3 6" id="KW-0812">Transmembrane</keyword>
<dbReference type="Proteomes" id="UP000032049">
    <property type="component" value="Unassembled WGS sequence"/>
</dbReference>
<dbReference type="STRING" id="1503925.TH53_10000"/>
<dbReference type="InterPro" id="IPR051449">
    <property type="entry name" value="ABC-2_transporter_component"/>
</dbReference>
<feature type="transmembrane region" description="Helical" evidence="6">
    <location>
        <begin position="219"/>
        <end position="237"/>
    </location>
</feature>
<accession>A0A0D0GJC9</accession>
<evidence type="ECO:0000256" key="3">
    <source>
        <dbReference type="ARBA" id="ARBA00022692"/>
    </source>
</evidence>
<keyword evidence="2" id="KW-1003">Cell membrane</keyword>
<reference evidence="7 8" key="1">
    <citation type="submission" date="2015-01" db="EMBL/GenBank/DDBJ databases">
        <title>Draft genome sequence of Pedobacter sp. NL19 isolated from sludge of an effluent treatment pond in an abandoned uranium mine.</title>
        <authorList>
            <person name="Santos T."/>
            <person name="Caetano T."/>
            <person name="Covas C."/>
            <person name="Cruz A."/>
            <person name="Mendo S."/>
        </authorList>
    </citation>
    <scope>NUCLEOTIDE SEQUENCE [LARGE SCALE GENOMIC DNA]</scope>
    <source>
        <strain evidence="7 8">NL19</strain>
    </source>
</reference>
<dbReference type="InterPro" id="IPR019860">
    <property type="entry name" value="Motility-assoc_ABC_perm_GldF"/>
</dbReference>
<organism evidence="7 8">
    <name type="scientific">Pedobacter lusitanus</name>
    <dbReference type="NCBI Taxonomy" id="1503925"/>
    <lineage>
        <taxon>Bacteria</taxon>
        <taxon>Pseudomonadati</taxon>
        <taxon>Bacteroidota</taxon>
        <taxon>Sphingobacteriia</taxon>
        <taxon>Sphingobacteriales</taxon>
        <taxon>Sphingobacteriaceae</taxon>
        <taxon>Pedobacter</taxon>
    </lineage>
</organism>
<keyword evidence="5 6" id="KW-0472">Membrane</keyword>
<evidence type="ECO:0000256" key="5">
    <source>
        <dbReference type="ARBA" id="ARBA00023136"/>
    </source>
</evidence>
<dbReference type="RefSeq" id="WP_041881288.1">
    <property type="nucleotide sequence ID" value="NZ_CP157278.1"/>
</dbReference>
<evidence type="ECO:0000256" key="4">
    <source>
        <dbReference type="ARBA" id="ARBA00022989"/>
    </source>
</evidence>
<dbReference type="GO" id="GO:0005886">
    <property type="term" value="C:plasma membrane"/>
    <property type="evidence" value="ECO:0007669"/>
    <property type="project" value="UniProtKB-SubCell"/>
</dbReference>
<comment type="caution">
    <text evidence="7">The sequence shown here is derived from an EMBL/GenBank/DDBJ whole genome shotgun (WGS) entry which is preliminary data.</text>
</comment>
<dbReference type="AlphaFoldDB" id="A0A0D0GJC9"/>
<dbReference type="PANTHER" id="PTHR30294:SF29">
    <property type="entry name" value="MULTIDRUG ABC TRANSPORTER PERMEASE YBHS-RELATED"/>
    <property type="match status" value="1"/>
</dbReference>
<evidence type="ECO:0000256" key="2">
    <source>
        <dbReference type="ARBA" id="ARBA00022475"/>
    </source>
</evidence>
<evidence type="ECO:0000313" key="8">
    <source>
        <dbReference type="Proteomes" id="UP000032049"/>
    </source>
</evidence>
<gene>
    <name evidence="7" type="ORF">TH53_10000</name>
</gene>
<feature type="transmembrane region" description="Helical" evidence="6">
    <location>
        <begin position="12"/>
        <end position="36"/>
    </location>
</feature>
<keyword evidence="4 6" id="KW-1133">Transmembrane helix</keyword>
<name>A0A0D0GJC9_9SPHI</name>
<evidence type="ECO:0000256" key="1">
    <source>
        <dbReference type="ARBA" id="ARBA00004651"/>
    </source>
</evidence>
<sequence>MYAVFKRELFSLLNSLMAYITIGVFLLVSGLLLWFFPDTSILEYGYAELNGFFSLTPFLFMFLIPAITMRSFAEERREGTYILLASRPLTDWQIILAKYLACFTLILFALIPTLLYYYTIVQLGMPKGNIDGGAVAGSYIGLLLLGAAFASIGVFASSVTKNQVIAFAVAVLLSFIAYSGFDSLGKIFSATVFEDIFVWLSINEHFQSMSRGVLDTRDLVYFISFILLFLGITRIVIGGRKW</sequence>
<dbReference type="PANTHER" id="PTHR30294">
    <property type="entry name" value="MEMBRANE COMPONENT OF ABC TRANSPORTER YHHJ-RELATED"/>
    <property type="match status" value="1"/>
</dbReference>
<dbReference type="Pfam" id="PF12679">
    <property type="entry name" value="ABC2_membrane_2"/>
    <property type="match status" value="1"/>
</dbReference>
<evidence type="ECO:0000256" key="6">
    <source>
        <dbReference type="SAM" id="Phobius"/>
    </source>
</evidence>
<feature type="transmembrane region" description="Helical" evidence="6">
    <location>
        <begin position="51"/>
        <end position="73"/>
    </location>
</feature>
<proteinExistence type="predicted"/>
<feature type="transmembrane region" description="Helical" evidence="6">
    <location>
        <begin position="164"/>
        <end position="181"/>
    </location>
</feature>
<dbReference type="NCBIfam" id="TIGR03518">
    <property type="entry name" value="ABC_perm_GldF"/>
    <property type="match status" value="1"/>
</dbReference>
<keyword evidence="8" id="KW-1185">Reference proteome</keyword>
<comment type="subcellular location">
    <subcellularLocation>
        <location evidence="1">Cell membrane</location>
        <topology evidence="1">Multi-pass membrane protein</topology>
    </subcellularLocation>
</comment>
<feature type="transmembrane region" description="Helical" evidence="6">
    <location>
        <begin position="94"/>
        <end position="118"/>
    </location>
</feature>
<feature type="transmembrane region" description="Helical" evidence="6">
    <location>
        <begin position="138"/>
        <end position="157"/>
    </location>
</feature>
<dbReference type="GO" id="GO:0140359">
    <property type="term" value="F:ABC-type transporter activity"/>
    <property type="evidence" value="ECO:0007669"/>
    <property type="project" value="InterPro"/>
</dbReference>
<protein>
    <submittedName>
        <fullName evidence="7">ABC transporter permease</fullName>
    </submittedName>
</protein>
<evidence type="ECO:0000313" key="7">
    <source>
        <dbReference type="EMBL" id="KIO77332.1"/>
    </source>
</evidence>
<dbReference type="EMBL" id="JXRA01000039">
    <property type="protein sequence ID" value="KIO77332.1"/>
    <property type="molecule type" value="Genomic_DNA"/>
</dbReference>
<dbReference type="OrthoDB" id="9794512at2"/>